<evidence type="ECO:0000313" key="3">
    <source>
        <dbReference type="Proteomes" id="UP001283361"/>
    </source>
</evidence>
<name>A0AAE1B2S4_9GAST</name>
<accession>A0AAE1B2S4</accession>
<proteinExistence type="predicted"/>
<comment type="caution">
    <text evidence="2">The sequence shown here is derived from an EMBL/GenBank/DDBJ whole genome shotgun (WGS) entry which is preliminary data.</text>
</comment>
<gene>
    <name evidence="2" type="ORF">RRG08_052426</name>
</gene>
<organism evidence="2 3">
    <name type="scientific">Elysia crispata</name>
    <name type="common">lettuce slug</name>
    <dbReference type="NCBI Taxonomy" id="231223"/>
    <lineage>
        <taxon>Eukaryota</taxon>
        <taxon>Metazoa</taxon>
        <taxon>Spiralia</taxon>
        <taxon>Lophotrochozoa</taxon>
        <taxon>Mollusca</taxon>
        <taxon>Gastropoda</taxon>
        <taxon>Heterobranchia</taxon>
        <taxon>Euthyneura</taxon>
        <taxon>Panpulmonata</taxon>
        <taxon>Sacoglossa</taxon>
        <taxon>Placobranchoidea</taxon>
        <taxon>Plakobranchidae</taxon>
        <taxon>Elysia</taxon>
    </lineage>
</organism>
<protein>
    <submittedName>
        <fullName evidence="2">Uncharacterized protein</fullName>
    </submittedName>
</protein>
<sequence>MCSIIPIGETGMTLPRNRDGDYLYSARASSLANDHPRYARSTQGSQSRRPHVELPRPSAVGHPDLFVSVEIQLSPDLKD</sequence>
<dbReference type="Proteomes" id="UP001283361">
    <property type="component" value="Unassembled WGS sequence"/>
</dbReference>
<evidence type="ECO:0000313" key="2">
    <source>
        <dbReference type="EMBL" id="KAK3797826.1"/>
    </source>
</evidence>
<dbReference type="AlphaFoldDB" id="A0AAE1B2S4"/>
<evidence type="ECO:0000256" key="1">
    <source>
        <dbReference type="SAM" id="MobiDB-lite"/>
    </source>
</evidence>
<dbReference type="EMBL" id="JAWDGP010000740">
    <property type="protein sequence ID" value="KAK3797826.1"/>
    <property type="molecule type" value="Genomic_DNA"/>
</dbReference>
<feature type="region of interest" description="Disordered" evidence="1">
    <location>
        <begin position="33"/>
        <end position="61"/>
    </location>
</feature>
<keyword evidence="3" id="KW-1185">Reference proteome</keyword>
<reference evidence="2" key="1">
    <citation type="journal article" date="2023" name="G3 (Bethesda)">
        <title>A reference genome for the long-term kleptoplast-retaining sea slug Elysia crispata morphotype clarki.</title>
        <authorList>
            <person name="Eastman K.E."/>
            <person name="Pendleton A.L."/>
            <person name="Shaikh M.A."/>
            <person name="Suttiyut T."/>
            <person name="Ogas R."/>
            <person name="Tomko P."/>
            <person name="Gavelis G."/>
            <person name="Widhalm J.R."/>
            <person name="Wisecaver J.H."/>
        </authorList>
    </citation>
    <scope>NUCLEOTIDE SEQUENCE</scope>
    <source>
        <strain evidence="2">ECLA1</strain>
    </source>
</reference>